<dbReference type="CDD" id="cd00082">
    <property type="entry name" value="HisKA"/>
    <property type="match status" value="1"/>
</dbReference>
<feature type="domain" description="Histidine kinase" evidence="15">
    <location>
        <begin position="624"/>
        <end position="836"/>
    </location>
</feature>
<name>A0AA46YL72_9ACTN</name>
<keyword evidence="5" id="KW-0597">Phosphoprotein</keyword>
<dbReference type="Pfam" id="PF00582">
    <property type="entry name" value="Usp"/>
    <property type="match status" value="1"/>
</dbReference>
<evidence type="ECO:0000256" key="1">
    <source>
        <dbReference type="ARBA" id="ARBA00000085"/>
    </source>
</evidence>
<evidence type="ECO:0000256" key="5">
    <source>
        <dbReference type="ARBA" id="ARBA00022553"/>
    </source>
</evidence>
<dbReference type="InterPro" id="IPR003852">
    <property type="entry name" value="Sig_transdc_His_kinase_KdpD_N"/>
</dbReference>
<evidence type="ECO:0000256" key="3">
    <source>
        <dbReference type="ARBA" id="ARBA00004236"/>
    </source>
</evidence>
<keyword evidence="10" id="KW-0067">ATP-binding</keyword>
<evidence type="ECO:0000256" key="7">
    <source>
        <dbReference type="ARBA" id="ARBA00022692"/>
    </source>
</evidence>
<evidence type="ECO:0000256" key="14">
    <source>
        <dbReference type="SAM" id="Phobius"/>
    </source>
</evidence>
<dbReference type="InterPro" id="IPR005467">
    <property type="entry name" value="His_kinase_dom"/>
</dbReference>
<dbReference type="Pfam" id="PF13493">
    <property type="entry name" value="DUF4118"/>
    <property type="match status" value="1"/>
</dbReference>
<dbReference type="Gene3D" id="3.40.50.620">
    <property type="entry name" value="HUPs"/>
    <property type="match status" value="1"/>
</dbReference>
<reference evidence="16" key="1">
    <citation type="submission" date="2022-01" db="EMBL/GenBank/DDBJ databases">
        <title>Nocardioidaceae gen. sp. A5X3R13.</title>
        <authorList>
            <person name="Lopez Marin M.A."/>
            <person name="Uhlik O."/>
        </authorList>
    </citation>
    <scope>NUCLEOTIDE SEQUENCE</scope>
    <source>
        <strain evidence="16">A5X3R13</strain>
    </source>
</reference>
<feature type="transmembrane region" description="Helical" evidence="14">
    <location>
        <begin position="465"/>
        <end position="486"/>
    </location>
</feature>
<evidence type="ECO:0000256" key="2">
    <source>
        <dbReference type="ARBA" id="ARBA00004141"/>
    </source>
</evidence>
<evidence type="ECO:0000313" key="16">
    <source>
        <dbReference type="EMBL" id="UYM04588.1"/>
    </source>
</evidence>
<dbReference type="SMART" id="SM00388">
    <property type="entry name" value="HisKA"/>
    <property type="match status" value="1"/>
</dbReference>
<comment type="catalytic activity">
    <reaction evidence="1">
        <text>ATP + protein L-histidine = ADP + protein N-phospho-L-histidine.</text>
        <dbReference type="EC" id="2.7.13.3"/>
    </reaction>
</comment>
<dbReference type="SMART" id="SM00387">
    <property type="entry name" value="HATPase_c"/>
    <property type="match status" value="1"/>
</dbReference>
<dbReference type="Pfam" id="PF00512">
    <property type="entry name" value="HisKA"/>
    <property type="match status" value="1"/>
</dbReference>
<dbReference type="InterPro" id="IPR038318">
    <property type="entry name" value="KdpD_sf"/>
</dbReference>
<evidence type="ECO:0000256" key="9">
    <source>
        <dbReference type="ARBA" id="ARBA00022777"/>
    </source>
</evidence>
<organism evidence="16 17">
    <name type="scientific">Solicola gregarius</name>
    <dbReference type="NCBI Taxonomy" id="2908642"/>
    <lineage>
        <taxon>Bacteria</taxon>
        <taxon>Bacillati</taxon>
        <taxon>Actinomycetota</taxon>
        <taxon>Actinomycetes</taxon>
        <taxon>Propionibacteriales</taxon>
        <taxon>Nocardioidaceae</taxon>
        <taxon>Solicola</taxon>
    </lineage>
</organism>
<evidence type="ECO:0000256" key="13">
    <source>
        <dbReference type="ARBA" id="ARBA00023136"/>
    </source>
</evidence>
<dbReference type="Gene3D" id="3.40.50.300">
    <property type="entry name" value="P-loop containing nucleotide triphosphate hydrolases"/>
    <property type="match status" value="1"/>
</dbReference>
<dbReference type="PANTHER" id="PTHR45569">
    <property type="entry name" value="SENSOR PROTEIN KDPD"/>
    <property type="match status" value="1"/>
</dbReference>
<dbReference type="KEGG" id="sgrg:L0C25_18940"/>
<keyword evidence="13 14" id="KW-0472">Membrane</keyword>
<dbReference type="InterPro" id="IPR014729">
    <property type="entry name" value="Rossmann-like_a/b/a_fold"/>
</dbReference>
<evidence type="ECO:0000256" key="4">
    <source>
        <dbReference type="ARBA" id="ARBA00012438"/>
    </source>
</evidence>
<feature type="transmembrane region" description="Helical" evidence="14">
    <location>
        <begin position="417"/>
        <end position="450"/>
    </location>
</feature>
<dbReference type="Gene3D" id="3.30.565.10">
    <property type="entry name" value="Histidine kinase-like ATPase, C-terminal domain"/>
    <property type="match status" value="1"/>
</dbReference>
<keyword evidence="17" id="KW-1185">Reference proteome</keyword>
<comment type="subcellular location">
    <subcellularLocation>
        <location evidence="3">Cell membrane</location>
    </subcellularLocation>
    <subcellularLocation>
        <location evidence="2">Membrane</location>
        <topology evidence="2">Multi-pass membrane protein</topology>
    </subcellularLocation>
</comment>
<evidence type="ECO:0000256" key="10">
    <source>
        <dbReference type="ARBA" id="ARBA00022840"/>
    </source>
</evidence>
<dbReference type="Pfam" id="PF02518">
    <property type="entry name" value="HATPase_c"/>
    <property type="match status" value="1"/>
</dbReference>
<dbReference type="GO" id="GO:0005737">
    <property type="term" value="C:cytoplasm"/>
    <property type="evidence" value="ECO:0007669"/>
    <property type="project" value="UniProtKB-ARBA"/>
</dbReference>
<dbReference type="InterPro" id="IPR003661">
    <property type="entry name" value="HisK_dim/P_dom"/>
</dbReference>
<evidence type="ECO:0000313" key="17">
    <source>
        <dbReference type="Proteomes" id="UP001164390"/>
    </source>
</evidence>
<evidence type="ECO:0000256" key="8">
    <source>
        <dbReference type="ARBA" id="ARBA00022741"/>
    </source>
</evidence>
<dbReference type="InterPro" id="IPR036890">
    <property type="entry name" value="HATPase_C_sf"/>
</dbReference>
<dbReference type="InterPro" id="IPR036097">
    <property type="entry name" value="HisK_dim/P_sf"/>
</dbReference>
<dbReference type="InterPro" id="IPR004358">
    <property type="entry name" value="Sig_transdc_His_kin-like_C"/>
</dbReference>
<dbReference type="SUPFAM" id="SSF52402">
    <property type="entry name" value="Adenine nucleotide alpha hydrolases-like"/>
    <property type="match status" value="1"/>
</dbReference>
<dbReference type="RefSeq" id="WP_271633337.1">
    <property type="nucleotide sequence ID" value="NZ_CP094970.1"/>
</dbReference>
<dbReference type="Proteomes" id="UP001164390">
    <property type="component" value="Chromosome"/>
</dbReference>
<dbReference type="InterPro" id="IPR052023">
    <property type="entry name" value="Histidine_kinase_KdpD"/>
</dbReference>
<keyword evidence="6" id="KW-0808">Transferase</keyword>
<dbReference type="GO" id="GO:0005524">
    <property type="term" value="F:ATP binding"/>
    <property type="evidence" value="ECO:0007669"/>
    <property type="project" value="UniProtKB-KW"/>
</dbReference>
<gene>
    <name evidence="16" type="ORF">L0C25_18940</name>
</gene>
<feature type="transmembrane region" description="Helical" evidence="14">
    <location>
        <begin position="386"/>
        <end position="405"/>
    </location>
</feature>
<dbReference type="SUPFAM" id="SSF55874">
    <property type="entry name" value="ATPase domain of HSP90 chaperone/DNA topoisomerase II/histidine kinase"/>
    <property type="match status" value="1"/>
</dbReference>
<dbReference type="InterPro" id="IPR027417">
    <property type="entry name" value="P-loop_NTPase"/>
</dbReference>
<evidence type="ECO:0000256" key="12">
    <source>
        <dbReference type="ARBA" id="ARBA00023012"/>
    </source>
</evidence>
<sequence>MTNSGPAAARRGRLRVYLGAAPGVGKTFAMLAEGRRRAARGTDVVAAYVEPHARPRTAAEIGDLEVVPRRAIGYRGSSYDELDLPAVLARRPTVALVDELAHTNVAGTEHEKRWQDVEALLDAGIDVVTTVNIQHLESLNDVVESITGVRQQETVPDDVVRRADAIELVDMSPQAIRRRMAHGNIYPADRVDAALSQYFREGNLAALRELALLWLADRVDEGLEQYRETHGIDATWAARERVVVALTGGPESTTLLRRAARIASRTTGGEWLAVYVARRDGLMGSSPDQLARFHATAKELGGSFHTVVADDDVAAGILDFARGENASQILIGASRRGRISALLRPGVGEAVIAQSGDIDVHIVSHDHARRGTTVRRRSDLGARRKAAGYAFGVLGPLVLSGALLATDDRHSLPTESMLLMALVVAVALVGGLAPALVAAVLSGLCLNLLFTPPTGTLTIADPENLLAIVVFMIVGVAVASVVDLAARRTAQARTAAAEADALAVLSHSLLRAGENLDELLAQARRVFVMQGAAIVRRDGDGWTTDVASGDAPTGPETADVDVPIDDDTYLVLRGRTLAASDRRLVTAYAAHAAVIGDRMRAADDAVRTRELAEANRTRTALLAAVSHDLRNPLAAIKAAVTSLRNDEIAWTKNDEAELLATIEESTDRLGGLVANLLDMSRLQTGAVNPLAAESDLAAAVERAVDGLADPARIAIEVDDSLPRAIADGGLLERVLANICENAATHTDGPVEVYGSAFPAGARVCLRIVDHGAGVRPDDLDALFAPFQRLGDVPRGDGVGLGLAVARGLAEAMGGTLTADETPGGGLTFVLRAPGGSCRPRGGGGR</sequence>
<dbReference type="GO" id="GO:0005886">
    <property type="term" value="C:plasma membrane"/>
    <property type="evidence" value="ECO:0007669"/>
    <property type="project" value="UniProtKB-SubCell"/>
</dbReference>
<dbReference type="PROSITE" id="PS50109">
    <property type="entry name" value="HIS_KIN"/>
    <property type="match status" value="1"/>
</dbReference>
<keyword evidence="9" id="KW-0418">Kinase</keyword>
<dbReference type="EC" id="2.7.13.3" evidence="4"/>
<dbReference type="EMBL" id="CP094970">
    <property type="protein sequence ID" value="UYM04588.1"/>
    <property type="molecule type" value="Genomic_DNA"/>
</dbReference>
<dbReference type="AlphaFoldDB" id="A0AA46YL72"/>
<protein>
    <recommendedName>
        <fullName evidence="4">histidine kinase</fullName>
        <ecNumber evidence="4">2.7.13.3</ecNumber>
    </recommendedName>
</protein>
<evidence type="ECO:0000259" key="15">
    <source>
        <dbReference type="PROSITE" id="PS50109"/>
    </source>
</evidence>
<dbReference type="InterPro" id="IPR025201">
    <property type="entry name" value="KdpD_TM"/>
</dbReference>
<evidence type="ECO:0000256" key="11">
    <source>
        <dbReference type="ARBA" id="ARBA00022989"/>
    </source>
</evidence>
<dbReference type="InterPro" id="IPR003594">
    <property type="entry name" value="HATPase_dom"/>
</dbReference>
<dbReference type="Gene3D" id="1.20.120.620">
    <property type="entry name" value="Backbone structure of the membrane domain of e. Coli histidine kinase receptor kdpd"/>
    <property type="match status" value="1"/>
</dbReference>
<dbReference type="SUPFAM" id="SSF47384">
    <property type="entry name" value="Homodimeric domain of signal transducing histidine kinase"/>
    <property type="match status" value="1"/>
</dbReference>
<keyword evidence="8" id="KW-0547">Nucleotide-binding</keyword>
<keyword evidence="7 14" id="KW-0812">Transmembrane</keyword>
<accession>A0AA46YL72</accession>
<dbReference type="Gene3D" id="1.10.287.130">
    <property type="match status" value="1"/>
</dbReference>
<dbReference type="PANTHER" id="PTHR45569:SF1">
    <property type="entry name" value="SENSOR PROTEIN KDPD"/>
    <property type="match status" value="1"/>
</dbReference>
<dbReference type="FunFam" id="3.40.50.300:FF:000483">
    <property type="entry name" value="Sensor histidine kinase KdpD"/>
    <property type="match status" value="1"/>
</dbReference>
<evidence type="ECO:0000256" key="6">
    <source>
        <dbReference type="ARBA" id="ARBA00022679"/>
    </source>
</evidence>
<keyword evidence="11 14" id="KW-1133">Transmembrane helix</keyword>
<dbReference type="Pfam" id="PF02702">
    <property type="entry name" value="KdpD"/>
    <property type="match status" value="1"/>
</dbReference>
<dbReference type="InterPro" id="IPR006016">
    <property type="entry name" value="UspA"/>
</dbReference>
<dbReference type="GO" id="GO:0000155">
    <property type="term" value="F:phosphorelay sensor kinase activity"/>
    <property type="evidence" value="ECO:0007669"/>
    <property type="project" value="InterPro"/>
</dbReference>
<proteinExistence type="predicted"/>
<keyword evidence="12" id="KW-0902">Two-component regulatory system</keyword>
<dbReference type="PRINTS" id="PR00344">
    <property type="entry name" value="BCTRLSENSOR"/>
</dbReference>